<protein>
    <recommendedName>
        <fullName evidence="4">HEAT repeat domain-containing protein</fullName>
    </recommendedName>
</protein>
<evidence type="ECO:0008006" key="4">
    <source>
        <dbReference type="Google" id="ProtNLM"/>
    </source>
</evidence>
<evidence type="ECO:0000313" key="3">
    <source>
        <dbReference type="Proteomes" id="UP000284120"/>
    </source>
</evidence>
<evidence type="ECO:0000256" key="1">
    <source>
        <dbReference type="SAM" id="SignalP"/>
    </source>
</evidence>
<dbReference type="AlphaFoldDB" id="A0A3S3PGD7"/>
<dbReference type="RefSeq" id="WP_113647913.1">
    <property type="nucleotide sequence ID" value="NZ_QMHN01000004.1"/>
</dbReference>
<sequence length="384" mass="44062">MKYLLILSLLLSSLSGFAQKPTNNTIGTKFKNELRAALALGITNQMADSLIFKNYGDLLWFYDISSDVKAYPLQEMLNDELYQNSLPKLFADTGKSINTLACLMAAAAKDTSQISNIEQILKQNNYRNLFAAKSLLMLNPTALLPVAKCIKAYGFDERVQYLTIDFLHIKESVLEQFARDSIFSNDKAMQYLSIKAMHVITVKDANEKLLKQAVSRYDTLMKGWPIAVLAEYKASGIYELLKPYINHEELRQVSLKALARSNDAYDKIQFLKLLDTKLVDADLLNALLNSEQEAYTEKWLSLFKDGMFPVDYFFSYHQGLSQPKYFQIIIDIIDTNANATHLYSLMEYFKSNRDELTKAFLEKCLKHRFEGIREEAEILLRNEF</sequence>
<feature type="signal peptide" evidence="1">
    <location>
        <begin position="1"/>
        <end position="18"/>
    </location>
</feature>
<evidence type="ECO:0000313" key="2">
    <source>
        <dbReference type="EMBL" id="RWU06301.1"/>
    </source>
</evidence>
<keyword evidence="1" id="KW-0732">Signal</keyword>
<accession>A0A3S3PGD7</accession>
<name>A0A3S3PGD7_9SPHI</name>
<dbReference type="EMBL" id="SAYW01000004">
    <property type="protein sequence ID" value="RWU06301.1"/>
    <property type="molecule type" value="Genomic_DNA"/>
</dbReference>
<dbReference type="Proteomes" id="UP000284120">
    <property type="component" value="Unassembled WGS sequence"/>
</dbReference>
<keyword evidence="3" id="KW-1185">Reference proteome</keyword>
<comment type="caution">
    <text evidence="2">The sequence shown here is derived from an EMBL/GenBank/DDBJ whole genome shotgun (WGS) entry which is preliminary data.</text>
</comment>
<organism evidence="2 3">
    <name type="scientific">Pedobacter chitinilyticus</name>
    <dbReference type="NCBI Taxonomy" id="2233776"/>
    <lineage>
        <taxon>Bacteria</taxon>
        <taxon>Pseudomonadati</taxon>
        <taxon>Bacteroidota</taxon>
        <taxon>Sphingobacteriia</taxon>
        <taxon>Sphingobacteriales</taxon>
        <taxon>Sphingobacteriaceae</taxon>
        <taxon>Pedobacter</taxon>
    </lineage>
</organism>
<reference evidence="2 3" key="1">
    <citation type="submission" date="2018-06" db="EMBL/GenBank/DDBJ databases">
        <title>Pedobacter endophyticus sp. nov., an endophytic bacterium isolated from a leaf of Triticum aestivum.</title>
        <authorList>
            <person name="Zhang L."/>
        </authorList>
    </citation>
    <scope>NUCLEOTIDE SEQUENCE [LARGE SCALE GENOMIC DNA]</scope>
    <source>
        <strain evidence="2 3">CM134L-2</strain>
    </source>
</reference>
<dbReference type="OrthoDB" id="9977043at2"/>
<proteinExistence type="predicted"/>
<gene>
    <name evidence="2" type="ORF">DPV69_13495</name>
</gene>
<feature type="chain" id="PRO_5018756754" description="HEAT repeat domain-containing protein" evidence="1">
    <location>
        <begin position="19"/>
        <end position="384"/>
    </location>
</feature>